<proteinExistence type="inferred from homology"/>
<keyword evidence="3 6" id="KW-0328">Glycosyltransferase</keyword>
<evidence type="ECO:0000313" key="6">
    <source>
        <dbReference type="EMBL" id="UWX98586.1"/>
    </source>
</evidence>
<dbReference type="GO" id="GO:0016757">
    <property type="term" value="F:glycosyltransferase activity"/>
    <property type="evidence" value="ECO:0007669"/>
    <property type="project" value="UniProtKB-KW"/>
</dbReference>
<evidence type="ECO:0000256" key="1">
    <source>
        <dbReference type="ARBA" id="ARBA00004776"/>
    </source>
</evidence>
<dbReference type="Gene3D" id="3.90.550.10">
    <property type="entry name" value="Spore Coat Polysaccharide Biosynthesis Protein SpsA, Chain A"/>
    <property type="match status" value="1"/>
</dbReference>
<comment type="similarity">
    <text evidence="2">Belongs to the glycosyltransferase 2 family.</text>
</comment>
<dbReference type="Pfam" id="PF10111">
    <property type="entry name" value="Glyco_tranf_2_2"/>
    <property type="match status" value="1"/>
</dbReference>
<dbReference type="PANTHER" id="PTHR43179:SF12">
    <property type="entry name" value="GALACTOFURANOSYLTRANSFERASE GLFT2"/>
    <property type="match status" value="1"/>
</dbReference>
<dbReference type="InterPro" id="IPR019290">
    <property type="entry name" value="GlycosylTrfase-like_prok"/>
</dbReference>
<dbReference type="EC" id="2.4.-.-" evidence="6"/>
<accession>A0ABY5YTZ6</accession>
<evidence type="ECO:0000256" key="2">
    <source>
        <dbReference type="ARBA" id="ARBA00006739"/>
    </source>
</evidence>
<dbReference type="SUPFAM" id="SSF53448">
    <property type="entry name" value="Nucleotide-diphospho-sugar transferases"/>
    <property type="match status" value="1"/>
</dbReference>
<dbReference type="PANTHER" id="PTHR43179">
    <property type="entry name" value="RHAMNOSYLTRANSFERASE WBBL"/>
    <property type="match status" value="1"/>
</dbReference>
<keyword evidence="4 6" id="KW-0808">Transferase</keyword>
<evidence type="ECO:0000256" key="3">
    <source>
        <dbReference type="ARBA" id="ARBA00022676"/>
    </source>
</evidence>
<dbReference type="InterPro" id="IPR029044">
    <property type="entry name" value="Nucleotide-diphossugar_trans"/>
</dbReference>
<evidence type="ECO:0000313" key="7">
    <source>
        <dbReference type="Proteomes" id="UP001059859"/>
    </source>
</evidence>
<dbReference type="RefSeq" id="WP_260653666.1">
    <property type="nucleotide sequence ID" value="NZ_CP104275.1"/>
</dbReference>
<name>A0ABY5YTZ6_9MICC</name>
<feature type="domain" description="Glycosyltransferase 2-like prokaryotic type" evidence="5">
    <location>
        <begin position="76"/>
        <end position="209"/>
    </location>
</feature>
<keyword evidence="7" id="KW-1185">Reference proteome</keyword>
<protein>
    <submittedName>
        <fullName evidence="6">Glycosyltransferase</fullName>
        <ecNumber evidence="6">2.4.-.-</ecNumber>
    </submittedName>
</protein>
<gene>
    <name evidence="6" type="ORF">N2K95_08075</name>
</gene>
<sequence length="301" mass="32552">MQPRHTGSPQEFSVLIISSGRDAHLANAVRGIGRSTCRPAEIVVCYLNQPSAVPPPSEVPLRVVHTASEPGGPLPLGAGRNAAAAAARSRTLVFLDVDCIPGPEMFEQLLADLDRTGGLVMAAPRYLAADADVQAWVADGDESVLLRDSVPHHARAALAPAPGEPAAASQEYALFWSLGFAVRRDTFDRIGGFDESFAGYGGEDTDFAFTARREAVPLAFSAATMFHQHHGVHRPPLQHLESIVINAEAFRRKWGTWPMTGWLEAFARDGYVSWDRGGRELRLLRRPGSAELAAVRVNAPY</sequence>
<dbReference type="CDD" id="cd00761">
    <property type="entry name" value="Glyco_tranf_GTA_type"/>
    <property type="match status" value="1"/>
</dbReference>
<reference evidence="6" key="1">
    <citation type="submission" date="2022-09" db="EMBL/GenBank/DDBJ databases">
        <title>Novel species in genus Arthrobacter.</title>
        <authorList>
            <person name="Liu Y."/>
        </authorList>
    </citation>
    <scope>NUCLEOTIDE SEQUENCE</scope>
    <source>
        <strain evidence="6">Zg-Y815</strain>
    </source>
</reference>
<organism evidence="6 7">
    <name type="scientific">Arthrobacter zhaoxinii</name>
    <dbReference type="NCBI Taxonomy" id="2964616"/>
    <lineage>
        <taxon>Bacteria</taxon>
        <taxon>Bacillati</taxon>
        <taxon>Actinomycetota</taxon>
        <taxon>Actinomycetes</taxon>
        <taxon>Micrococcales</taxon>
        <taxon>Micrococcaceae</taxon>
        <taxon>Arthrobacter</taxon>
    </lineage>
</organism>
<evidence type="ECO:0000256" key="4">
    <source>
        <dbReference type="ARBA" id="ARBA00022679"/>
    </source>
</evidence>
<evidence type="ECO:0000259" key="5">
    <source>
        <dbReference type="Pfam" id="PF10111"/>
    </source>
</evidence>
<dbReference type="Proteomes" id="UP001059859">
    <property type="component" value="Chromosome"/>
</dbReference>
<dbReference type="EMBL" id="CP104275">
    <property type="protein sequence ID" value="UWX98586.1"/>
    <property type="molecule type" value="Genomic_DNA"/>
</dbReference>
<comment type="pathway">
    <text evidence="1">Cell wall biogenesis; cell wall polysaccharide biosynthesis.</text>
</comment>